<dbReference type="InterPro" id="IPR052541">
    <property type="entry name" value="SQRD"/>
</dbReference>
<dbReference type="PROSITE" id="PS51318">
    <property type="entry name" value="TAT"/>
    <property type="match status" value="1"/>
</dbReference>
<accession>A0A7C9TMA4</accession>
<organism evidence="7 8">
    <name type="scientific">Ideonella livida</name>
    <dbReference type="NCBI Taxonomy" id="2707176"/>
    <lineage>
        <taxon>Bacteria</taxon>
        <taxon>Pseudomonadati</taxon>
        <taxon>Pseudomonadota</taxon>
        <taxon>Betaproteobacteria</taxon>
        <taxon>Burkholderiales</taxon>
        <taxon>Sphaerotilaceae</taxon>
        <taxon>Ideonella</taxon>
    </lineage>
</organism>
<dbReference type="InterPro" id="IPR037092">
    <property type="entry name" value="FlavoCytC_S_DH_flav-bd_sf"/>
</dbReference>
<protein>
    <submittedName>
        <fullName evidence="7">FAD-dependent oxidoreductase</fullName>
    </submittedName>
</protein>
<feature type="signal peptide" evidence="3">
    <location>
        <begin position="1"/>
        <end position="29"/>
    </location>
</feature>
<evidence type="ECO:0000259" key="6">
    <source>
        <dbReference type="Pfam" id="PF21706"/>
    </source>
</evidence>
<dbReference type="Pfam" id="PF21706">
    <property type="entry name" value="FCSD_central"/>
    <property type="match status" value="1"/>
</dbReference>
<evidence type="ECO:0000259" key="5">
    <source>
        <dbReference type="Pfam" id="PF09242"/>
    </source>
</evidence>
<dbReference type="InterPro" id="IPR016156">
    <property type="entry name" value="FAD/NAD-linked_Rdtase_dimer_sf"/>
</dbReference>
<dbReference type="PANTHER" id="PTHR43755">
    <property type="match status" value="1"/>
</dbReference>
<dbReference type="AlphaFoldDB" id="A0A7C9TMA4"/>
<dbReference type="InterPro" id="IPR036188">
    <property type="entry name" value="FAD/NAD-bd_sf"/>
</dbReference>
<sequence>MSGTAQPRRRLLRGLAAAPLLPLAGCATAPLARARVVVVGGGLGGATAAKYLRLFSDHRLEVVLVEPRPAFVSCPVSNLVLAGWKGLDELTVAYDGLARHGVQQVRDRVGRIDPQARTATLAGGATLRYDRLVLAPGIDFLWDEVDGLRQAHDAGQVLHAWQAGPETLALRRQLQAMPDGGVFALAIPEAPYRCPPGPYERACLVAAYLQRHKPRAKVLVLDANPDLTSKAALFRQAWRHLYGDRVEYLPQHRAVGVDAATGTLRLEVQAPVRADVLNVLPPMRAGALAVQTGLATAGDRWCPVRFLDFASTVAPDIHVLGDALQAAPGMPKSGHMANAQAKVAAAAIVMTLAGRPPEPQPLLTNVCLSQVDEAQAIHVASVHAYDTGRATYLPVPGAGGLSDAPSTLEGRHAEAWARNIWRDSLG</sequence>
<dbReference type="Pfam" id="PF07992">
    <property type="entry name" value="Pyr_redox_2"/>
    <property type="match status" value="1"/>
</dbReference>
<evidence type="ECO:0000259" key="4">
    <source>
        <dbReference type="Pfam" id="PF07992"/>
    </source>
</evidence>
<keyword evidence="3" id="KW-0732">Signal</keyword>
<evidence type="ECO:0000256" key="2">
    <source>
        <dbReference type="ARBA" id="ARBA00022827"/>
    </source>
</evidence>
<feature type="domain" description="Flavocytochrome c sulphide dehydrogenase flavin-binding" evidence="5">
    <location>
        <begin position="359"/>
        <end position="425"/>
    </location>
</feature>
<keyword evidence="2" id="KW-0274">FAD</keyword>
<evidence type="ECO:0000256" key="1">
    <source>
        <dbReference type="ARBA" id="ARBA00022630"/>
    </source>
</evidence>
<dbReference type="Gene3D" id="3.50.50.60">
    <property type="entry name" value="FAD/NAD(P)-binding domain"/>
    <property type="match status" value="2"/>
</dbReference>
<dbReference type="PANTHER" id="PTHR43755:SF1">
    <property type="entry name" value="FAD-DEPENDENT PYRIDINE NUCLEOTIDE-DISULPHIDE OXIDOREDUCTASE"/>
    <property type="match status" value="1"/>
</dbReference>
<dbReference type="RefSeq" id="WP_163458875.1">
    <property type="nucleotide sequence ID" value="NZ_JAAGOH010000022.1"/>
</dbReference>
<reference evidence="7 8" key="1">
    <citation type="submission" date="2020-02" db="EMBL/GenBank/DDBJ databases">
        <title>Ideonella bacterium strain TBM-1.</title>
        <authorList>
            <person name="Chen W.-M."/>
        </authorList>
    </citation>
    <scope>NUCLEOTIDE SEQUENCE [LARGE SCALE GENOMIC DNA]</scope>
    <source>
        <strain evidence="7 8">TBM-1</strain>
    </source>
</reference>
<proteinExistence type="predicted"/>
<dbReference type="Proteomes" id="UP000484255">
    <property type="component" value="Unassembled WGS sequence"/>
</dbReference>
<keyword evidence="1" id="KW-0285">Flavoprotein</keyword>
<dbReference type="InterPro" id="IPR049386">
    <property type="entry name" value="FCSD_central"/>
</dbReference>
<name>A0A7C9TMA4_9BURK</name>
<dbReference type="Pfam" id="PF09242">
    <property type="entry name" value="FCSD-flav_bind"/>
    <property type="match status" value="1"/>
</dbReference>
<dbReference type="GO" id="GO:0016491">
    <property type="term" value="F:oxidoreductase activity"/>
    <property type="evidence" value="ECO:0007669"/>
    <property type="project" value="InterPro"/>
</dbReference>
<dbReference type="Gene3D" id="3.90.760.10">
    <property type="entry name" value="Flavocytochrome c sulphide dehydrogenase, flavin-binding domain"/>
    <property type="match status" value="1"/>
</dbReference>
<dbReference type="InterPro" id="IPR023753">
    <property type="entry name" value="FAD/NAD-binding_dom"/>
</dbReference>
<dbReference type="InterPro" id="IPR006311">
    <property type="entry name" value="TAT_signal"/>
</dbReference>
<evidence type="ECO:0000313" key="7">
    <source>
        <dbReference type="EMBL" id="NDY92823.1"/>
    </source>
</evidence>
<dbReference type="SUPFAM" id="SSF51905">
    <property type="entry name" value="FAD/NAD(P)-binding domain"/>
    <property type="match status" value="2"/>
</dbReference>
<feature type="chain" id="PRO_5028809241" evidence="3">
    <location>
        <begin position="30"/>
        <end position="426"/>
    </location>
</feature>
<keyword evidence="8" id="KW-1185">Reference proteome</keyword>
<feature type="domain" description="FAD/NAD(P)-binding" evidence="4">
    <location>
        <begin position="35"/>
        <end position="138"/>
    </location>
</feature>
<comment type="caution">
    <text evidence="7">The sequence shown here is derived from an EMBL/GenBank/DDBJ whole genome shotgun (WGS) entry which is preliminary data.</text>
</comment>
<gene>
    <name evidence="7" type="ORF">G3A44_16650</name>
</gene>
<dbReference type="GO" id="GO:0050660">
    <property type="term" value="F:flavin adenine dinucleotide binding"/>
    <property type="evidence" value="ECO:0007669"/>
    <property type="project" value="InterPro"/>
</dbReference>
<evidence type="ECO:0000313" key="8">
    <source>
        <dbReference type="Proteomes" id="UP000484255"/>
    </source>
</evidence>
<feature type="domain" description="Sulfide dehydrogenase [flavocytochrome c] flavoprotein chain central" evidence="6">
    <location>
        <begin position="167"/>
        <end position="281"/>
    </location>
</feature>
<dbReference type="InterPro" id="IPR015323">
    <property type="entry name" value="FlavoCytC_S_DH_flav-bd"/>
</dbReference>
<evidence type="ECO:0000256" key="3">
    <source>
        <dbReference type="SAM" id="SignalP"/>
    </source>
</evidence>
<dbReference type="EMBL" id="JAAGOH010000022">
    <property type="protein sequence ID" value="NDY92823.1"/>
    <property type="molecule type" value="Genomic_DNA"/>
</dbReference>
<dbReference type="SUPFAM" id="SSF55424">
    <property type="entry name" value="FAD/NAD-linked reductases, dimerisation (C-terminal) domain"/>
    <property type="match status" value="1"/>
</dbReference>